<evidence type="ECO:0000256" key="1">
    <source>
        <dbReference type="ARBA" id="ARBA00004241"/>
    </source>
</evidence>
<dbReference type="GeneID" id="57977183"/>
<evidence type="ECO:0000256" key="4">
    <source>
        <dbReference type="ARBA" id="ARBA00022692"/>
    </source>
</evidence>
<feature type="domain" description="Trimeric autotransporter adhesin YadA-like C-terminal membrane anchor" evidence="10">
    <location>
        <begin position="313"/>
        <end position="361"/>
    </location>
</feature>
<dbReference type="KEGG" id="ypa:YPA_0678"/>
<evidence type="ECO:0000256" key="8">
    <source>
        <dbReference type="SAM" id="MobiDB-lite"/>
    </source>
</evidence>
<dbReference type="PRINTS" id="PR01756">
    <property type="entry name" value="OMADHESIN"/>
</dbReference>
<proteinExistence type="predicted"/>
<dbReference type="HOGENOM" id="CLU_760642_0_0_6"/>
<keyword evidence="5 9" id="KW-0732">Signal</keyword>
<feature type="chain" id="PRO_5007399676" description="Trimeric autotransporter adhesin YadA-like C-terminal membrane anchor domain-containing protein" evidence="9">
    <location>
        <begin position="25"/>
        <end position="364"/>
    </location>
</feature>
<dbReference type="Pfam" id="PF03895">
    <property type="entry name" value="YadA_anchor"/>
    <property type="match status" value="1"/>
</dbReference>
<dbReference type="PATRIC" id="fig|360102.15.peg.3712"/>
<dbReference type="RefSeq" id="WP_002211328.1">
    <property type="nucleotide sequence ID" value="NC_008150.1"/>
</dbReference>
<keyword evidence="4" id="KW-0812">Transmembrane</keyword>
<keyword evidence="3" id="KW-1134">Transmembrane beta strand</keyword>
<keyword evidence="6" id="KW-0472">Membrane</keyword>
<evidence type="ECO:0000256" key="6">
    <source>
        <dbReference type="ARBA" id="ARBA00023136"/>
    </source>
</evidence>
<dbReference type="Gene3D" id="2.150.10.10">
    <property type="entry name" value="Serralysin-like metalloprotease, C-terminal"/>
    <property type="match status" value="1"/>
</dbReference>
<organism evidence="11 12">
    <name type="scientific">Yersinia pestis bv. Antiqua (strain Antiqua)</name>
    <dbReference type="NCBI Taxonomy" id="360102"/>
    <lineage>
        <taxon>Bacteria</taxon>
        <taxon>Pseudomonadati</taxon>
        <taxon>Pseudomonadota</taxon>
        <taxon>Gammaproteobacteria</taxon>
        <taxon>Enterobacterales</taxon>
        <taxon>Yersiniaceae</taxon>
        <taxon>Yersinia</taxon>
    </lineage>
</organism>
<dbReference type="GO" id="GO:0009986">
    <property type="term" value="C:cell surface"/>
    <property type="evidence" value="ECO:0007669"/>
    <property type="project" value="UniProtKB-SubCell"/>
</dbReference>
<feature type="signal peptide" evidence="9">
    <location>
        <begin position="1"/>
        <end position="24"/>
    </location>
</feature>
<sequence precursor="true">MFTKSNFKKSVVIITAIFSGSVFADVNIGDFNTGVIGNGTAVGNNNSLGGSTNGVVVGNGGSLSNSINGVVIGNGSVSDGDGVSVGGGTSTNGGIAIGSGSNATRSDEMNIGDRQITGVKAGVADTDAANVGQLVAKAGETLNSANIYVDNQATETLNNANIYTDNKATETINNANTYTDNKSSETLNSANSYTDNKSSETLNSANTYTDSKTAEIFNTTKTYMDGKSKETLNNTYDYVDSKVSSIVYDVNSYTDKTVNTAFETSLSDAKSYVDDKYNQLSDKVNKNFNKTNAGISGAMAMSGIPQKFGYEKSFGMAIGAYRGQSALAVGGDWNINHKTITRVNVSADTEGGVGVAAGFAFGIN</sequence>
<dbReference type="AlphaFoldDB" id="A0A0E1NW59"/>
<accession>A0A0E1NW59</accession>
<dbReference type="InterPro" id="IPR011049">
    <property type="entry name" value="Serralysin-like_metalloprot_C"/>
</dbReference>
<dbReference type="Gene3D" id="3.30.1300.30">
    <property type="entry name" value="GSPII I/J protein-like"/>
    <property type="match status" value="1"/>
</dbReference>
<protein>
    <recommendedName>
        <fullName evidence="10">Trimeric autotransporter adhesin YadA-like C-terminal membrane anchor domain-containing protein</fullName>
    </recommendedName>
</protein>
<dbReference type="InterPro" id="IPR008126">
    <property type="entry name" value="OM_adhesion_Yersinia"/>
</dbReference>
<dbReference type="GO" id="GO:0005518">
    <property type="term" value="F:collagen binding"/>
    <property type="evidence" value="ECO:0007669"/>
    <property type="project" value="InterPro"/>
</dbReference>
<keyword evidence="7" id="KW-0998">Cell outer membrane</keyword>
<comment type="subcellular location">
    <subcellularLocation>
        <location evidence="2">Cell outer membrane</location>
    </subcellularLocation>
    <subcellularLocation>
        <location evidence="1">Cell surface</location>
    </subcellularLocation>
</comment>
<evidence type="ECO:0000313" key="12">
    <source>
        <dbReference type="Proteomes" id="UP000001971"/>
    </source>
</evidence>
<evidence type="ECO:0000256" key="3">
    <source>
        <dbReference type="ARBA" id="ARBA00022452"/>
    </source>
</evidence>
<dbReference type="GO" id="GO:0007155">
    <property type="term" value="P:cell adhesion"/>
    <property type="evidence" value="ECO:0007669"/>
    <property type="project" value="InterPro"/>
</dbReference>
<dbReference type="EMBL" id="CP000308">
    <property type="protein sequence ID" value="ABG12646.1"/>
    <property type="molecule type" value="Genomic_DNA"/>
</dbReference>
<dbReference type="Gene3D" id="1.20.5.2280">
    <property type="match status" value="1"/>
</dbReference>
<evidence type="ECO:0000256" key="5">
    <source>
        <dbReference type="ARBA" id="ARBA00022729"/>
    </source>
</evidence>
<dbReference type="SUPFAM" id="SSF54523">
    <property type="entry name" value="Pili subunits"/>
    <property type="match status" value="1"/>
</dbReference>
<evidence type="ECO:0000256" key="2">
    <source>
        <dbReference type="ARBA" id="ARBA00004442"/>
    </source>
</evidence>
<dbReference type="SMR" id="A0A0E1NW59"/>
<dbReference type="InterPro" id="IPR045584">
    <property type="entry name" value="Pilin-like"/>
</dbReference>
<evidence type="ECO:0000256" key="9">
    <source>
        <dbReference type="SAM" id="SignalP"/>
    </source>
</evidence>
<reference evidence="11 12" key="1">
    <citation type="journal article" date="2006" name="J. Bacteriol.">
        <title>Complete genome sequence of Yersinia pestis strains Antiqua and Nepal516: evidence of gene reduction in an emerging pathogen.</title>
        <authorList>
            <person name="Chain P.S."/>
            <person name="Hu P."/>
            <person name="Malfatti S.A."/>
            <person name="Radnedge L."/>
            <person name="Larimer F."/>
            <person name="Vergez L.M."/>
            <person name="Worsham P."/>
            <person name="Chu M.C."/>
            <person name="Andersen G.L."/>
        </authorList>
    </citation>
    <scope>NUCLEOTIDE SEQUENCE [LARGE SCALE GENOMIC DNA]</scope>
    <source>
        <strain evidence="11 12">Antiqua</strain>
    </source>
</reference>
<dbReference type="Proteomes" id="UP000001971">
    <property type="component" value="Chromosome"/>
</dbReference>
<evidence type="ECO:0000259" key="10">
    <source>
        <dbReference type="Pfam" id="PF03895"/>
    </source>
</evidence>
<dbReference type="InterPro" id="IPR005594">
    <property type="entry name" value="YadA_C"/>
</dbReference>
<dbReference type="SUPFAM" id="SSF101967">
    <property type="entry name" value="Adhesin YadA, collagen-binding domain"/>
    <property type="match status" value="1"/>
</dbReference>
<gene>
    <name evidence="11" type="ordered locus">YPA_0678</name>
</gene>
<evidence type="ECO:0000313" key="11">
    <source>
        <dbReference type="EMBL" id="ABG12646.1"/>
    </source>
</evidence>
<name>A0A0E1NW59_YERPA</name>
<feature type="region of interest" description="Disordered" evidence="8">
    <location>
        <begin position="176"/>
        <end position="204"/>
    </location>
</feature>
<evidence type="ECO:0000256" key="7">
    <source>
        <dbReference type="ARBA" id="ARBA00023237"/>
    </source>
</evidence>
<dbReference type="GO" id="GO:0009279">
    <property type="term" value="C:cell outer membrane"/>
    <property type="evidence" value="ECO:0007669"/>
    <property type="project" value="UniProtKB-SubCell"/>
</dbReference>